<dbReference type="AlphaFoldDB" id="A0AAV9XMW0"/>
<feature type="compositionally biased region" description="Low complexity" evidence="1">
    <location>
        <begin position="91"/>
        <end position="101"/>
    </location>
</feature>
<proteinExistence type="predicted"/>
<reference evidence="2 3" key="1">
    <citation type="submission" date="2019-10" db="EMBL/GenBank/DDBJ databases">
        <authorList>
            <person name="Palmer J.M."/>
        </authorList>
    </citation>
    <scope>NUCLEOTIDE SEQUENCE [LARGE SCALE GENOMIC DNA]</scope>
    <source>
        <strain evidence="2 3">TWF694</strain>
    </source>
</reference>
<feature type="compositionally biased region" description="Basic and acidic residues" evidence="1">
    <location>
        <begin position="162"/>
        <end position="178"/>
    </location>
</feature>
<dbReference type="Proteomes" id="UP001365542">
    <property type="component" value="Unassembled WGS sequence"/>
</dbReference>
<feature type="region of interest" description="Disordered" evidence="1">
    <location>
        <begin position="20"/>
        <end position="179"/>
    </location>
</feature>
<evidence type="ECO:0000313" key="2">
    <source>
        <dbReference type="EMBL" id="KAK6543428.1"/>
    </source>
</evidence>
<feature type="compositionally biased region" description="Polar residues" evidence="1">
    <location>
        <begin position="126"/>
        <end position="160"/>
    </location>
</feature>
<name>A0AAV9XMW0_9PEZI</name>
<gene>
    <name evidence="2" type="ORF">TWF694_000175</name>
</gene>
<feature type="compositionally biased region" description="Basic and acidic residues" evidence="1">
    <location>
        <begin position="44"/>
        <end position="64"/>
    </location>
</feature>
<evidence type="ECO:0000256" key="1">
    <source>
        <dbReference type="SAM" id="MobiDB-lite"/>
    </source>
</evidence>
<organism evidence="2 3">
    <name type="scientific">Orbilia ellipsospora</name>
    <dbReference type="NCBI Taxonomy" id="2528407"/>
    <lineage>
        <taxon>Eukaryota</taxon>
        <taxon>Fungi</taxon>
        <taxon>Dikarya</taxon>
        <taxon>Ascomycota</taxon>
        <taxon>Pezizomycotina</taxon>
        <taxon>Orbiliomycetes</taxon>
        <taxon>Orbiliales</taxon>
        <taxon>Orbiliaceae</taxon>
        <taxon>Orbilia</taxon>
    </lineage>
</organism>
<feature type="compositionally biased region" description="Basic and acidic residues" evidence="1">
    <location>
        <begin position="81"/>
        <end position="90"/>
    </location>
</feature>
<comment type="caution">
    <text evidence="2">The sequence shown here is derived from an EMBL/GenBank/DDBJ whole genome shotgun (WGS) entry which is preliminary data.</text>
</comment>
<accession>A0AAV9XMW0</accession>
<evidence type="ECO:0000313" key="3">
    <source>
        <dbReference type="Proteomes" id="UP001365542"/>
    </source>
</evidence>
<sequence>MGLLDHFSSARRHERKVAKELLKNEEKQATPQIVPAIVLVPDTSDPKATSDIDEKNQSDSDKNASRKSPRLSALFAKKKTARDEPRKDQNSKISHASGSDSSDYDSDTVDQSSRKKSRKDRHETSARSSKTYTTDYNSSWVNNQVYDTSGSNNGNCSTDSVDSDKTAKGKSEASDPHTSRYLQFYFCGQGDN</sequence>
<protein>
    <submittedName>
        <fullName evidence="2">Uncharacterized protein</fullName>
    </submittedName>
</protein>
<keyword evidence="3" id="KW-1185">Reference proteome</keyword>
<dbReference type="EMBL" id="JAVHJO010000001">
    <property type="protein sequence ID" value="KAK6543428.1"/>
    <property type="molecule type" value="Genomic_DNA"/>
</dbReference>